<proteinExistence type="inferred from homology"/>
<keyword evidence="5" id="KW-0804">Transcription</keyword>
<evidence type="ECO:0000256" key="1">
    <source>
        <dbReference type="ARBA" id="ARBA00004123"/>
    </source>
</evidence>
<feature type="domain" description="Histone deacetylase complex subunit SAP30 Sin3 binding" evidence="8">
    <location>
        <begin position="131"/>
        <end position="164"/>
    </location>
</feature>
<comment type="subcellular location">
    <subcellularLocation>
        <location evidence="1">Nucleus</location>
    </subcellularLocation>
</comment>
<comment type="caution">
    <text evidence="9">The sequence shown here is derived from an EMBL/GenBank/DDBJ whole genome shotgun (WGS) entry which is preliminary data.</text>
</comment>
<evidence type="ECO:0000256" key="5">
    <source>
        <dbReference type="ARBA" id="ARBA00023163"/>
    </source>
</evidence>
<name>A0ABR4NZ99_9SACH</name>
<evidence type="ECO:0000256" key="4">
    <source>
        <dbReference type="ARBA" id="ARBA00023015"/>
    </source>
</evidence>
<dbReference type="InterPro" id="IPR038291">
    <property type="entry name" value="SAP30_C_sf"/>
</dbReference>
<keyword evidence="3" id="KW-0678">Repressor</keyword>
<dbReference type="EMBL" id="JBEVYD010000003">
    <property type="protein sequence ID" value="KAL3234528.1"/>
    <property type="molecule type" value="Genomic_DNA"/>
</dbReference>
<gene>
    <name evidence="9" type="ORF">RNJ44_03290</name>
</gene>
<dbReference type="Proteomes" id="UP001623330">
    <property type="component" value="Unassembled WGS sequence"/>
</dbReference>
<dbReference type="Pfam" id="PF13867">
    <property type="entry name" value="SAP30_Sin3_bdg"/>
    <property type="match status" value="1"/>
</dbReference>
<evidence type="ECO:0000259" key="8">
    <source>
        <dbReference type="Pfam" id="PF13867"/>
    </source>
</evidence>
<feature type="compositionally biased region" description="Polar residues" evidence="7">
    <location>
        <begin position="1"/>
        <end position="11"/>
    </location>
</feature>
<evidence type="ECO:0000256" key="3">
    <source>
        <dbReference type="ARBA" id="ARBA00022491"/>
    </source>
</evidence>
<dbReference type="InterPro" id="IPR024145">
    <property type="entry name" value="His_deAcase_SAP30/SAP30L"/>
</dbReference>
<comment type="similarity">
    <text evidence="2">Belongs to the SAP30 family.</text>
</comment>
<sequence>MARGGNSNSESESTRRQHNGNNSNNASNTTSAGSNSQSSRSNAKQRLTQAQQQYIRELVNEHITNNDPTLIEKPHPLDFEKYSDDFIRAYKDRYNLDIPDHMTLQGYLLGSELGKRTISYKRNQETVPGARITKKEAVEHIKKHFESQSVKEADCVPNFIYKVRNQKKRFRMEFKG</sequence>
<evidence type="ECO:0000313" key="9">
    <source>
        <dbReference type="EMBL" id="KAL3234528.1"/>
    </source>
</evidence>
<dbReference type="Gene3D" id="6.10.160.20">
    <property type="match status" value="1"/>
</dbReference>
<organism evidence="9 10">
    <name type="scientific">Nakaseomyces bracarensis</name>
    <dbReference type="NCBI Taxonomy" id="273131"/>
    <lineage>
        <taxon>Eukaryota</taxon>
        <taxon>Fungi</taxon>
        <taxon>Dikarya</taxon>
        <taxon>Ascomycota</taxon>
        <taxon>Saccharomycotina</taxon>
        <taxon>Saccharomycetes</taxon>
        <taxon>Saccharomycetales</taxon>
        <taxon>Saccharomycetaceae</taxon>
        <taxon>Nakaseomyces</taxon>
    </lineage>
</organism>
<keyword evidence="6" id="KW-0539">Nucleus</keyword>
<dbReference type="InterPro" id="IPR025718">
    <property type="entry name" value="SAP30_Sin3-bd"/>
</dbReference>
<evidence type="ECO:0000256" key="7">
    <source>
        <dbReference type="SAM" id="MobiDB-lite"/>
    </source>
</evidence>
<feature type="region of interest" description="Disordered" evidence="7">
    <location>
        <begin position="1"/>
        <end position="50"/>
    </location>
</feature>
<evidence type="ECO:0000313" key="10">
    <source>
        <dbReference type="Proteomes" id="UP001623330"/>
    </source>
</evidence>
<keyword evidence="10" id="KW-1185">Reference proteome</keyword>
<dbReference type="PANTHER" id="PTHR13286">
    <property type="entry name" value="SAP30"/>
    <property type="match status" value="1"/>
</dbReference>
<protein>
    <submittedName>
        <fullName evidence="9">Transcriptional regulatory protein SAP30</fullName>
    </submittedName>
</protein>
<reference evidence="9 10" key="1">
    <citation type="submission" date="2024-05" db="EMBL/GenBank/DDBJ databases">
        <title>Long read based assembly of the Candida bracarensis genome reveals expanded adhesin content.</title>
        <authorList>
            <person name="Marcet-Houben M."/>
            <person name="Ksiezopolska E."/>
            <person name="Gabaldon T."/>
        </authorList>
    </citation>
    <scope>NUCLEOTIDE SEQUENCE [LARGE SCALE GENOMIC DNA]</scope>
    <source>
        <strain evidence="9 10">CBM6</strain>
    </source>
</reference>
<evidence type="ECO:0000256" key="6">
    <source>
        <dbReference type="ARBA" id="ARBA00023242"/>
    </source>
</evidence>
<dbReference type="PANTHER" id="PTHR13286:SF6">
    <property type="entry name" value="HISTONE DEACETYLASE COMPLEX SUBUNIT SAP30L-RELATED"/>
    <property type="match status" value="1"/>
</dbReference>
<accession>A0ABR4NZ99</accession>
<keyword evidence="4" id="KW-0805">Transcription regulation</keyword>
<evidence type="ECO:0000256" key="2">
    <source>
        <dbReference type="ARBA" id="ARBA00006283"/>
    </source>
</evidence>
<feature type="compositionally biased region" description="Low complexity" evidence="7">
    <location>
        <begin position="19"/>
        <end position="42"/>
    </location>
</feature>